<name>A0AA46TEM5_9ACTN</name>
<evidence type="ECO:0008006" key="4">
    <source>
        <dbReference type="Google" id="ProtNLM"/>
    </source>
</evidence>
<dbReference type="EMBL" id="CP094970">
    <property type="protein sequence ID" value="UYM03931.1"/>
    <property type="molecule type" value="Genomic_DNA"/>
</dbReference>
<dbReference type="AlphaFoldDB" id="A0AA46TEM5"/>
<keyword evidence="1" id="KW-0732">Signal</keyword>
<feature type="chain" id="PRO_5041302721" description="LVIVD repeat-containing protein" evidence="1">
    <location>
        <begin position="40"/>
        <end position="466"/>
    </location>
</feature>
<feature type="signal peptide" evidence="1">
    <location>
        <begin position="1"/>
        <end position="39"/>
    </location>
</feature>
<keyword evidence="3" id="KW-1185">Reference proteome</keyword>
<dbReference type="KEGG" id="sgrg:L0C25_15430"/>
<reference evidence="2" key="1">
    <citation type="submission" date="2022-01" db="EMBL/GenBank/DDBJ databases">
        <title>Nocardioidaceae gen. sp. A5X3R13.</title>
        <authorList>
            <person name="Lopez Marin M.A."/>
            <person name="Uhlik O."/>
        </authorList>
    </citation>
    <scope>NUCLEOTIDE SEQUENCE</scope>
    <source>
        <strain evidence="2">A5X3R13</strain>
    </source>
</reference>
<dbReference type="Pfam" id="PF08309">
    <property type="entry name" value="LVIVD"/>
    <property type="match status" value="2"/>
</dbReference>
<dbReference type="RefSeq" id="WP_271632573.1">
    <property type="nucleotide sequence ID" value="NZ_CP094970.1"/>
</dbReference>
<accession>A0AA46TEM5</accession>
<protein>
    <recommendedName>
        <fullName evidence="4">LVIVD repeat-containing protein</fullName>
    </recommendedName>
</protein>
<sequence length="466" mass="50253">MNMRLAGFRDSLPPRALVIGAATAVVVAALTALSAPAPADDDEALKAGEVSHSKNVNRVGHVPKRSPLSDFNSDIAFHGDYAYGGNYSGFTIFDIAKPRKPQIVSQVLCPGGQGDVSVSPDGNLLFLSVDYERTNNTCNSESASPTDERVWEGMRIFDISDPSAPEYVGAVRTSCGSHTHTMIPDDAGESIYLYVSSYGPSKGFTNCKPPHDSISVIDVPLDDPGSASVVSTPRLFPGGGGPGTSGCHDITAYPDRNIAAGACMGDGILMNIADPVHPKVIDRIQDENFAFYHSATFSNHATKVVFTDELGGGGAPVCNEETGPKHGADAIYDVTGAGKKRELAFRSYFKIPRYQQDTENCVAHNGALIPVKGRDVMVQSWYQGGVSIWDFTDSSKPREIGYWERGPISDDTLEVGGSWSAYYYNGYVYSSDITEGLDVLNVRGLRSAKRVEWDVFNGQTQYQYPE</sequence>
<dbReference type="SUPFAM" id="SSF63829">
    <property type="entry name" value="Calcium-dependent phosphotriesterase"/>
    <property type="match status" value="1"/>
</dbReference>
<dbReference type="Proteomes" id="UP001164390">
    <property type="component" value="Chromosome"/>
</dbReference>
<proteinExistence type="predicted"/>
<evidence type="ECO:0000313" key="3">
    <source>
        <dbReference type="Proteomes" id="UP001164390"/>
    </source>
</evidence>
<organism evidence="2 3">
    <name type="scientific">Solicola gregarius</name>
    <dbReference type="NCBI Taxonomy" id="2908642"/>
    <lineage>
        <taxon>Bacteria</taxon>
        <taxon>Bacillati</taxon>
        <taxon>Actinomycetota</taxon>
        <taxon>Actinomycetes</taxon>
        <taxon>Propionibacteriales</taxon>
        <taxon>Nocardioidaceae</taxon>
        <taxon>Solicola</taxon>
    </lineage>
</organism>
<gene>
    <name evidence="2" type="ORF">L0C25_15430</name>
</gene>
<evidence type="ECO:0000313" key="2">
    <source>
        <dbReference type="EMBL" id="UYM03931.1"/>
    </source>
</evidence>
<evidence type="ECO:0000256" key="1">
    <source>
        <dbReference type="SAM" id="SignalP"/>
    </source>
</evidence>
<dbReference type="InterPro" id="IPR013211">
    <property type="entry name" value="LVIVD"/>
</dbReference>